<keyword evidence="2 7" id="KW-0808">Transferase</keyword>
<feature type="transmembrane region" description="Helical" evidence="9">
    <location>
        <begin position="20"/>
        <end position="38"/>
    </location>
</feature>
<evidence type="ECO:0000259" key="10">
    <source>
        <dbReference type="PROSITE" id="PS51006"/>
    </source>
</evidence>
<dbReference type="PANTHER" id="PTHR43317:SF1">
    <property type="entry name" value="THERMOSPERMINE SYNTHASE ACAULIS5"/>
    <property type="match status" value="1"/>
</dbReference>
<evidence type="ECO:0000256" key="3">
    <source>
        <dbReference type="ARBA" id="ARBA00022692"/>
    </source>
</evidence>
<reference evidence="11 12" key="1">
    <citation type="submission" date="2016-12" db="EMBL/GenBank/DDBJ databases">
        <title>Study of bacterial adaptation to deep sea.</title>
        <authorList>
            <person name="Song J."/>
            <person name="Yoshizawa S."/>
            <person name="Kogure K."/>
        </authorList>
    </citation>
    <scope>NUCLEOTIDE SEQUENCE [LARGE SCALE GENOMIC DNA]</scope>
    <source>
        <strain evidence="11 12">SAORIC-165</strain>
    </source>
</reference>
<feature type="transmembrane region" description="Helical" evidence="9">
    <location>
        <begin position="133"/>
        <end position="152"/>
    </location>
</feature>
<protein>
    <recommendedName>
        <fullName evidence="10">PABS domain-containing protein</fullName>
    </recommendedName>
</protein>
<evidence type="ECO:0000313" key="12">
    <source>
        <dbReference type="Proteomes" id="UP000239907"/>
    </source>
</evidence>
<keyword evidence="5 7" id="KW-0620">Polyamine biosynthesis</keyword>
<dbReference type="EMBL" id="MQWA01000001">
    <property type="protein sequence ID" value="PQJ29465.1"/>
    <property type="molecule type" value="Genomic_DNA"/>
</dbReference>
<dbReference type="InterPro" id="IPR036259">
    <property type="entry name" value="MFS_trans_sf"/>
</dbReference>
<dbReference type="AlphaFoldDB" id="A0A2S7U379"/>
<dbReference type="CDD" id="cd02440">
    <property type="entry name" value="AdoMet_MTases"/>
    <property type="match status" value="1"/>
</dbReference>
<feature type="region of interest" description="Disordered" evidence="8">
    <location>
        <begin position="74"/>
        <end position="128"/>
    </location>
</feature>
<feature type="transmembrane region" description="Helical" evidence="9">
    <location>
        <begin position="237"/>
        <end position="259"/>
    </location>
</feature>
<dbReference type="InterPro" id="IPR030374">
    <property type="entry name" value="PABS"/>
</dbReference>
<accession>A0A2S7U379</accession>
<gene>
    <name evidence="11" type="ORF">BSZ32_13845</name>
</gene>
<keyword evidence="12" id="KW-1185">Reference proteome</keyword>
<dbReference type="SUPFAM" id="SSF53335">
    <property type="entry name" value="S-adenosyl-L-methionine-dependent methyltransferases"/>
    <property type="match status" value="1"/>
</dbReference>
<evidence type="ECO:0000256" key="2">
    <source>
        <dbReference type="ARBA" id="ARBA00022679"/>
    </source>
</evidence>
<feature type="transmembrane region" description="Helical" evidence="9">
    <location>
        <begin position="196"/>
        <end position="217"/>
    </location>
</feature>
<dbReference type="Proteomes" id="UP000239907">
    <property type="component" value="Unassembled WGS sequence"/>
</dbReference>
<proteinExistence type="inferred from homology"/>
<dbReference type="PROSITE" id="PS51006">
    <property type="entry name" value="PABS_2"/>
    <property type="match status" value="1"/>
</dbReference>
<dbReference type="SUPFAM" id="SSF103473">
    <property type="entry name" value="MFS general substrate transporter"/>
    <property type="match status" value="1"/>
</dbReference>
<feature type="transmembrane region" description="Helical" evidence="9">
    <location>
        <begin position="305"/>
        <end position="325"/>
    </location>
</feature>
<feature type="transmembrane region" description="Helical" evidence="9">
    <location>
        <begin position="44"/>
        <end position="63"/>
    </location>
</feature>
<keyword evidence="3 9" id="KW-0812">Transmembrane</keyword>
<keyword evidence="4 9" id="KW-1133">Transmembrane helix</keyword>
<keyword evidence="6 9" id="KW-0472">Membrane</keyword>
<dbReference type="Gene3D" id="1.20.1250.20">
    <property type="entry name" value="MFS general substrate transporter like domains"/>
    <property type="match status" value="1"/>
</dbReference>
<feature type="domain" description="PABS" evidence="10">
    <location>
        <begin position="443"/>
        <end position="591"/>
    </location>
</feature>
<dbReference type="InterPro" id="IPR011701">
    <property type="entry name" value="MFS"/>
</dbReference>
<feature type="transmembrane region" description="Helical" evidence="9">
    <location>
        <begin position="280"/>
        <end position="299"/>
    </location>
</feature>
<feature type="transmembrane region" description="Helical" evidence="9">
    <location>
        <begin position="164"/>
        <end position="184"/>
    </location>
</feature>
<evidence type="ECO:0000256" key="6">
    <source>
        <dbReference type="ARBA" id="ARBA00023136"/>
    </source>
</evidence>
<sequence>MGQFMIRDREAFGRISAMMYGINTLGAALGAALAGFYLPLWLGFNATCVLAIVLSLAVALAAFKLSLRPLPKTIQSNASPEPKTEIAEAPPLPTTRQERRAQERLEKSRQEKRPQNEPSSITSDSPPTAGRKAIMALCFLSGFGVLALEVLWTRMFSQVLENSVYTFATILVIVLVCLALGALVSSGLARLKASPLVVLTLLVLAGAGALIATPHVFMYLTDEMQIVTSTGSWSSYILLIFRTAALTIAPSALILGTIFPYLMKTEEAHMKSPGQSLGRLATINTIGAILGALLCGFLLLDGLGIWRSMQIITLLYLVAALCLPLGWNLRSLVTKAVCLVVLLVNMFALDPASLPIISTDPLAREEKVIEIWEASDCTVAVTESQVGTSIKINSHYSLGSTGAYMQEKLQADLPLMIYPETESLFFLGVGTGISAGGALDPSHKNVKKVVACELVPEVITASKKYMTDFHGFDCTGGLFNDPRATVLVEDGRHYLMATNEKFDIVNADLFVPFRSGAGSLYTKEHFESSKKRLTPDGVFVQWLPLYQLTENEFSIIARTMIEVFDQVSMWRHNFQPGDEIVALIGHQKGQTLPASDIDSWADKLYAISGKDPSDLMRLNLPLDPQTILFFYGGNLTAARELFEDYPLNTDDRPVIEYQAPRSYRKGSSDQPPWLVGAPFANLVDKIQTICPPSDDPLLVNRSTDNRRMPLAGSAFHRARIESLKENTEATQKAWTEFVKEWTATD</sequence>
<dbReference type="Pfam" id="PF07690">
    <property type="entry name" value="MFS_1"/>
    <property type="match status" value="1"/>
</dbReference>
<dbReference type="Gene3D" id="3.40.50.150">
    <property type="entry name" value="Vaccinia Virus protein VP39"/>
    <property type="match status" value="1"/>
</dbReference>
<comment type="caution">
    <text evidence="11">The sequence shown here is derived from an EMBL/GenBank/DDBJ whole genome shotgun (WGS) entry which is preliminary data.</text>
</comment>
<dbReference type="InterPro" id="IPR029063">
    <property type="entry name" value="SAM-dependent_MTases_sf"/>
</dbReference>
<evidence type="ECO:0000256" key="9">
    <source>
        <dbReference type="SAM" id="Phobius"/>
    </source>
</evidence>
<comment type="similarity">
    <text evidence="1">Belongs to the spermidine/spermine synthase family.</text>
</comment>
<evidence type="ECO:0000256" key="8">
    <source>
        <dbReference type="SAM" id="MobiDB-lite"/>
    </source>
</evidence>
<dbReference type="GO" id="GO:0022857">
    <property type="term" value="F:transmembrane transporter activity"/>
    <property type="evidence" value="ECO:0007669"/>
    <property type="project" value="InterPro"/>
</dbReference>
<feature type="active site" description="Proton acceptor" evidence="7">
    <location>
        <position position="508"/>
    </location>
</feature>
<dbReference type="GO" id="GO:0016740">
    <property type="term" value="F:transferase activity"/>
    <property type="evidence" value="ECO:0007669"/>
    <property type="project" value="UniProtKB-UniRule"/>
</dbReference>
<evidence type="ECO:0000256" key="4">
    <source>
        <dbReference type="ARBA" id="ARBA00022989"/>
    </source>
</evidence>
<dbReference type="GO" id="GO:0006596">
    <property type="term" value="P:polyamine biosynthetic process"/>
    <property type="evidence" value="ECO:0007669"/>
    <property type="project" value="UniProtKB-UniRule"/>
</dbReference>
<dbReference type="Pfam" id="PF01564">
    <property type="entry name" value="Spermine_synth"/>
    <property type="match status" value="1"/>
</dbReference>
<organism evidence="11 12">
    <name type="scientific">Rubritalea profundi</name>
    <dbReference type="NCBI Taxonomy" id="1658618"/>
    <lineage>
        <taxon>Bacteria</taxon>
        <taxon>Pseudomonadati</taxon>
        <taxon>Verrucomicrobiota</taxon>
        <taxon>Verrucomicrobiia</taxon>
        <taxon>Verrucomicrobiales</taxon>
        <taxon>Rubritaleaceae</taxon>
        <taxon>Rubritalea</taxon>
    </lineage>
</organism>
<evidence type="ECO:0000256" key="5">
    <source>
        <dbReference type="ARBA" id="ARBA00023115"/>
    </source>
</evidence>
<name>A0A2S7U379_9BACT</name>
<evidence type="ECO:0000256" key="7">
    <source>
        <dbReference type="PROSITE-ProRule" id="PRU00354"/>
    </source>
</evidence>
<dbReference type="NCBIfam" id="NF037959">
    <property type="entry name" value="MFS_SpdSyn"/>
    <property type="match status" value="1"/>
</dbReference>
<feature type="transmembrane region" description="Helical" evidence="9">
    <location>
        <begin position="332"/>
        <end position="349"/>
    </location>
</feature>
<feature type="compositionally biased region" description="Basic and acidic residues" evidence="8">
    <location>
        <begin position="96"/>
        <end position="115"/>
    </location>
</feature>
<evidence type="ECO:0000313" key="11">
    <source>
        <dbReference type="EMBL" id="PQJ29465.1"/>
    </source>
</evidence>
<feature type="compositionally biased region" description="Polar residues" evidence="8">
    <location>
        <begin position="116"/>
        <end position="126"/>
    </location>
</feature>
<dbReference type="PANTHER" id="PTHR43317">
    <property type="entry name" value="THERMOSPERMINE SYNTHASE ACAULIS5"/>
    <property type="match status" value="1"/>
</dbReference>
<evidence type="ECO:0000256" key="1">
    <source>
        <dbReference type="ARBA" id="ARBA00007867"/>
    </source>
</evidence>